<dbReference type="RefSeq" id="WP_254011411.1">
    <property type="nucleotide sequence ID" value="NZ_JAMZMM010000064.1"/>
</dbReference>
<organism evidence="2 3">
    <name type="scientific">Limnofasciculus baicalensis BBK-W-15</name>
    <dbReference type="NCBI Taxonomy" id="2699891"/>
    <lineage>
        <taxon>Bacteria</taxon>
        <taxon>Bacillati</taxon>
        <taxon>Cyanobacteriota</taxon>
        <taxon>Cyanophyceae</taxon>
        <taxon>Coleofasciculales</taxon>
        <taxon>Coleofasciculaceae</taxon>
        <taxon>Limnofasciculus</taxon>
        <taxon>Limnofasciculus baicalensis</taxon>
    </lineage>
</organism>
<dbReference type="InterPro" id="IPR024311">
    <property type="entry name" value="Lipocalin-like"/>
</dbReference>
<dbReference type="AlphaFoldDB" id="A0AAE3GU63"/>
<reference evidence="2" key="1">
    <citation type="submission" date="2022-06" db="EMBL/GenBank/DDBJ databases">
        <title>New cyanobacteria of genus Symplocastrum in benthos of Lake Baikal.</title>
        <authorList>
            <person name="Sorokovikova E."/>
            <person name="Tikhonova I."/>
            <person name="Krasnopeev A."/>
            <person name="Evseev P."/>
            <person name="Gladkikh A."/>
            <person name="Belykh O."/>
        </authorList>
    </citation>
    <scope>NUCLEOTIDE SEQUENCE</scope>
    <source>
        <strain evidence="2">BBK-W-15</strain>
    </source>
</reference>
<feature type="domain" description="Lipocalin-like" evidence="1">
    <location>
        <begin position="7"/>
        <end position="146"/>
    </location>
</feature>
<accession>A0AAE3GU63</accession>
<comment type="caution">
    <text evidence="2">The sequence shown here is derived from an EMBL/GenBank/DDBJ whole genome shotgun (WGS) entry which is preliminary data.</text>
</comment>
<protein>
    <submittedName>
        <fullName evidence="2">Lipocalin-like domain-containing protein</fullName>
    </submittedName>
</protein>
<dbReference type="EMBL" id="JAMZMM010000064">
    <property type="protein sequence ID" value="MCP2728617.1"/>
    <property type="molecule type" value="Genomic_DNA"/>
</dbReference>
<name>A0AAE3GU63_9CYAN</name>
<sequence>MTQNQFVGTWRLIGTKIEDSQGRKSELFGPGATGQIIYSEQGYMSANCTLPNPPDLVTVCETFAGKLSPEQITSLSLPKLKNFSYAGKYEIEADTVIHHGEFHSEPIYSGLLPRLFEFTGNQLILSQYFPFTPGSDAKMHLIWERV</sequence>
<dbReference type="Proteomes" id="UP001204953">
    <property type="component" value="Unassembled WGS sequence"/>
</dbReference>
<dbReference type="Pfam" id="PF13924">
    <property type="entry name" value="Lipocalin_5"/>
    <property type="match status" value="1"/>
</dbReference>
<proteinExistence type="predicted"/>
<evidence type="ECO:0000313" key="2">
    <source>
        <dbReference type="EMBL" id="MCP2728617.1"/>
    </source>
</evidence>
<keyword evidence="3" id="KW-1185">Reference proteome</keyword>
<evidence type="ECO:0000259" key="1">
    <source>
        <dbReference type="Pfam" id="PF13924"/>
    </source>
</evidence>
<evidence type="ECO:0000313" key="3">
    <source>
        <dbReference type="Proteomes" id="UP001204953"/>
    </source>
</evidence>
<gene>
    <name evidence="2" type="ORF">NJ959_09055</name>
</gene>